<evidence type="ECO:0000259" key="3">
    <source>
        <dbReference type="Pfam" id="PF03033"/>
    </source>
</evidence>
<feature type="region of interest" description="Disordered" evidence="2">
    <location>
        <begin position="1064"/>
        <end position="1091"/>
    </location>
</feature>
<dbReference type="Gene3D" id="3.40.50.2000">
    <property type="entry name" value="Glycogen Phosphorylase B"/>
    <property type="match status" value="2"/>
</dbReference>
<dbReference type="PANTHER" id="PTHR48050">
    <property type="entry name" value="STEROL 3-BETA-GLUCOSYLTRANSFERASE"/>
    <property type="match status" value="1"/>
</dbReference>
<evidence type="ECO:0000259" key="4">
    <source>
        <dbReference type="Pfam" id="PF06722"/>
    </source>
</evidence>
<evidence type="ECO:0000256" key="2">
    <source>
        <dbReference type="SAM" id="MobiDB-lite"/>
    </source>
</evidence>
<dbReference type="GO" id="GO:0016906">
    <property type="term" value="F:sterol 3-beta-glucosyltransferase activity"/>
    <property type="evidence" value="ECO:0007669"/>
    <property type="project" value="UniProtKB-ARBA"/>
</dbReference>
<dbReference type="InterPro" id="IPR002213">
    <property type="entry name" value="UDP_glucos_trans"/>
</dbReference>
<feature type="domain" description="Glycosyltransferase family 28 N-terminal" evidence="3">
    <location>
        <begin position="114"/>
        <end position="260"/>
    </location>
</feature>
<evidence type="ECO:0000256" key="1">
    <source>
        <dbReference type="ARBA" id="ARBA00022679"/>
    </source>
</evidence>
<dbReference type="InterPro" id="IPR050426">
    <property type="entry name" value="Glycosyltransferase_28"/>
</dbReference>
<reference evidence="5 6" key="1">
    <citation type="submission" date="2014-04" db="EMBL/GenBank/DDBJ databases">
        <authorList>
            <consortium name="DOE Joint Genome Institute"/>
            <person name="Kuo A."/>
            <person name="Zuccaro A."/>
            <person name="Kohler A."/>
            <person name="Nagy L.G."/>
            <person name="Floudas D."/>
            <person name="Copeland A."/>
            <person name="Barry K.W."/>
            <person name="Cichocki N."/>
            <person name="Veneault-Fourrey C."/>
            <person name="LaButti K."/>
            <person name="Lindquist E.A."/>
            <person name="Lipzen A."/>
            <person name="Lundell T."/>
            <person name="Morin E."/>
            <person name="Murat C."/>
            <person name="Sun H."/>
            <person name="Tunlid A."/>
            <person name="Henrissat B."/>
            <person name="Grigoriev I.V."/>
            <person name="Hibbett D.S."/>
            <person name="Martin F."/>
            <person name="Nordberg H.P."/>
            <person name="Cantor M.N."/>
            <person name="Hua S.X."/>
        </authorList>
    </citation>
    <scope>NUCLEOTIDE SEQUENCE [LARGE SCALE GENOMIC DNA]</scope>
    <source>
        <strain evidence="5 6">MAFF 305830</strain>
    </source>
</reference>
<feature type="region of interest" description="Disordered" evidence="2">
    <location>
        <begin position="967"/>
        <end position="996"/>
    </location>
</feature>
<feature type="compositionally biased region" description="Basic and acidic residues" evidence="2">
    <location>
        <begin position="1"/>
        <end position="10"/>
    </location>
</feature>
<evidence type="ECO:0000313" key="6">
    <source>
        <dbReference type="Proteomes" id="UP000054097"/>
    </source>
</evidence>
<dbReference type="InterPro" id="IPR004276">
    <property type="entry name" value="GlycoTrans_28_N"/>
</dbReference>
<dbReference type="InterPro" id="IPR010610">
    <property type="entry name" value="EryCIII-like_C"/>
</dbReference>
<dbReference type="CDD" id="cd03784">
    <property type="entry name" value="GT1_Gtf-like"/>
    <property type="match status" value="1"/>
</dbReference>
<feature type="compositionally biased region" description="Low complexity" evidence="2">
    <location>
        <begin position="969"/>
        <end position="978"/>
    </location>
</feature>
<gene>
    <name evidence="5" type="ORF">M408DRAFT_330820</name>
</gene>
<name>A0A0C2XA03_SERVB</name>
<dbReference type="FunFam" id="3.40.50.2000:FF:000009">
    <property type="entry name" value="Sterol 3-beta-glucosyltransferase UGT80A2"/>
    <property type="match status" value="1"/>
</dbReference>
<reference evidence="6" key="2">
    <citation type="submission" date="2015-01" db="EMBL/GenBank/DDBJ databases">
        <title>Evolutionary Origins and Diversification of the Mycorrhizal Mutualists.</title>
        <authorList>
            <consortium name="DOE Joint Genome Institute"/>
            <consortium name="Mycorrhizal Genomics Consortium"/>
            <person name="Kohler A."/>
            <person name="Kuo A."/>
            <person name="Nagy L.G."/>
            <person name="Floudas D."/>
            <person name="Copeland A."/>
            <person name="Barry K.W."/>
            <person name="Cichocki N."/>
            <person name="Veneault-Fourrey C."/>
            <person name="LaButti K."/>
            <person name="Lindquist E.A."/>
            <person name="Lipzen A."/>
            <person name="Lundell T."/>
            <person name="Morin E."/>
            <person name="Murat C."/>
            <person name="Riley R."/>
            <person name="Ohm R."/>
            <person name="Sun H."/>
            <person name="Tunlid A."/>
            <person name="Henrissat B."/>
            <person name="Grigoriev I.V."/>
            <person name="Hibbett D.S."/>
            <person name="Martin F."/>
        </authorList>
    </citation>
    <scope>NUCLEOTIDE SEQUENCE [LARGE SCALE GENOMIC DNA]</scope>
    <source>
        <strain evidence="6">MAFF 305830</strain>
    </source>
</reference>
<proteinExistence type="predicted"/>
<dbReference type="GO" id="GO:0005975">
    <property type="term" value="P:carbohydrate metabolic process"/>
    <property type="evidence" value="ECO:0007669"/>
    <property type="project" value="InterPro"/>
</dbReference>
<keyword evidence="1 5" id="KW-0808">Transferase</keyword>
<dbReference type="EMBL" id="KN824309">
    <property type="protein sequence ID" value="KIM26042.1"/>
    <property type="molecule type" value="Genomic_DNA"/>
</dbReference>
<dbReference type="PANTHER" id="PTHR48050:SF13">
    <property type="entry name" value="STEROL 3-BETA-GLUCOSYLTRANSFERASE UGT80A2"/>
    <property type="match status" value="1"/>
</dbReference>
<feature type="compositionally biased region" description="Basic residues" evidence="2">
    <location>
        <begin position="789"/>
        <end position="800"/>
    </location>
</feature>
<dbReference type="STRING" id="933852.A0A0C2XA03"/>
<feature type="domain" description="Erythromycin biosynthesis protein CIII-like C-terminal" evidence="4">
    <location>
        <begin position="418"/>
        <end position="522"/>
    </location>
</feature>
<dbReference type="HOGENOM" id="CLU_000537_3_0_1"/>
<feature type="compositionally biased region" description="Basic and acidic residues" evidence="2">
    <location>
        <begin position="777"/>
        <end position="788"/>
    </location>
</feature>
<evidence type="ECO:0000313" key="5">
    <source>
        <dbReference type="EMBL" id="KIM26042.1"/>
    </source>
</evidence>
<dbReference type="AlphaFoldDB" id="A0A0C2XA03"/>
<dbReference type="SUPFAM" id="SSF53756">
    <property type="entry name" value="UDP-Glycosyltransferase/glycogen phosphorylase"/>
    <property type="match status" value="1"/>
</dbReference>
<feature type="region of interest" description="Disordered" evidence="2">
    <location>
        <begin position="1"/>
        <end position="24"/>
    </location>
</feature>
<feature type="region of interest" description="Disordered" evidence="2">
    <location>
        <begin position="923"/>
        <end position="951"/>
    </location>
</feature>
<feature type="region of interest" description="Disordered" evidence="2">
    <location>
        <begin position="777"/>
        <end position="800"/>
    </location>
</feature>
<dbReference type="Pfam" id="PF06722">
    <property type="entry name" value="EryCIII-like_C"/>
    <property type="match status" value="1"/>
</dbReference>
<keyword evidence="6" id="KW-1185">Reference proteome</keyword>
<accession>A0A0C2XA03</accession>
<dbReference type="Proteomes" id="UP000054097">
    <property type="component" value="Unassembled WGS sequence"/>
</dbReference>
<dbReference type="Pfam" id="PF03033">
    <property type="entry name" value="Glyco_transf_28"/>
    <property type="match status" value="1"/>
</dbReference>
<organism evidence="5 6">
    <name type="scientific">Serendipita vermifera MAFF 305830</name>
    <dbReference type="NCBI Taxonomy" id="933852"/>
    <lineage>
        <taxon>Eukaryota</taxon>
        <taxon>Fungi</taxon>
        <taxon>Dikarya</taxon>
        <taxon>Basidiomycota</taxon>
        <taxon>Agaricomycotina</taxon>
        <taxon>Agaricomycetes</taxon>
        <taxon>Sebacinales</taxon>
        <taxon>Serendipitaceae</taxon>
        <taxon>Serendipita</taxon>
    </lineage>
</organism>
<feature type="compositionally biased region" description="Low complexity" evidence="2">
    <location>
        <begin position="985"/>
        <end position="996"/>
    </location>
</feature>
<sequence>MIIPASKEDQLDPPPPYTRGEHMRGWDDEDVDIKTEYFRQYQDFTQFESSGKGLVSSANIAEDGRINITMHFKEALPELPPHYANPISEFAIDPSLAVAGTDGSLVGKVPRMSIVIMIVGSRGDVQPFLALGQELHRHGHRVRIATHGTFRSFVKGANLEFFDIGGDPHELMSYMVKNPGLMPGWTSLTNGDIPRKQKMLSEILEGCWNACSQPDIDDKPFIADAIISNPPAFAHLHCAEALGIPLQLSFTMPWCSTTAFPHPLVNISQSNAEPGLTNYLSYGLAEMMTWKGLGGVINEFRTTKLGLEPLTVRSGPGAIDRLKVPWTYCYSPELVPKPDDWQNHIDVVGFYFLDLATGYTPAEDLAAFLAAGPPPIYIRFGSVVVEDPAEMTRIIFEATERAGVRALVSAGWGGLGNTEIPPNIFILGNVPHDWLFTKVFAVCHHGGAGTTAIGLRLGKPTIVVPFFGDQPFWGAMIHKSGAGPKPIRKQKLDVERLTNSIEFCKTAEAKEAAEKLGEQIRAQNGVKNGVESFYRHLPVLNMRCDIVPEELAVWWSSEYCLKLSAVAAQVLDKAKLLDIHKLEIHRSKEYDIRAVASDPLTGGVVEALRVVTTFSESIGQIFTNPKQGIINTTTALPRSVLYILDSLTEGLSNTPALYGSGVREPGVMKDFKSGMKEGGKAFLFGLSDGITGLWVEPAEGFKRGGARGLIEGSLRSYVNLAVRPAAGSLRLVTYPIRGALMSLHHQDTSTERHLRQLRVDQGKDALSAPSRFEDIVGIDEREEKEAKGKGKGKERKNTKRFSLVRHREESLESHLRGLHIASPGDLTQASSSTHAEIIEKFKIACQKENVLQRKNVMHKRIQWIITRGTGGSLTERPTSAAKVAQQEPIRSSKLVRGHGPDAYSHVGNQPGPSSRRLHRFHDPHMRRGFGSIPTSSRRLQRNRGTYHPQEHHPAPMAYHPQDHFSTIVPSTSPPTDSKPLPPLPTRSSTASSSDMAATMPVQNIEWTEEDEALFLQQMHTAKQLSLQSSLQSPATSAYFPPEEYQPSPSDGALTYEDALLAAAAEWSQQAPNAPTFEPEKMDETIQKGPRN</sequence>
<protein>
    <submittedName>
        <fullName evidence="5">Glycosyltransferase family 1 protein</fullName>
    </submittedName>
</protein>
<dbReference type="OrthoDB" id="5835829at2759"/>